<evidence type="ECO:0000256" key="3">
    <source>
        <dbReference type="ARBA" id="ARBA00022692"/>
    </source>
</evidence>
<dbReference type="InterPro" id="IPR018490">
    <property type="entry name" value="cNMP-bd_dom_sf"/>
</dbReference>
<dbReference type="GO" id="GO:0042391">
    <property type="term" value="P:regulation of membrane potential"/>
    <property type="evidence" value="ECO:0007669"/>
    <property type="project" value="TreeGrafter"/>
</dbReference>
<sequence length="1801" mass="207649">MVVCLAQSFVGPYCCSFGDNSEFEESMCYFLTSISYPINFLYMGDLMVEIISSAPVYGIYYQFWDGLKVRYREVVFYFDILAAIPICLMVSAKVRQEPSIIFETVFKCLKLWKVIRYLQFMDNRHPLHLFWFRLARTILVLLYGIHFIACITYVLACYDDPNGSGEVCHNDSWLMSYQKAYEFTEFKSAPRWMRMETLRDTGGYLYSIFYAAATLTSAGFGDFSPQTIVEMLWAIIFVLIGFFLIGYYTATLTSALSCVVRPKLLFQQKLMSVKQFMTDNSLCENLRDRIVEYFYLQNQLDGGVALARGINHVMYDTPEYLRNDVLYLEVVEILEGIPIFSVKYGSMGIFSDESDEPMNILEASSHFGLRDLLFGEPCHFKVKTLSHCCLYSIKLHQLQEAMSHDEEFWDFVDHEKIRLATKIEEMVSIYSKLVKMNKKVTDVADRIPDWVVIPPPPKKSMITPYLTTKGPDAAKIKHAYRLNQEYDELFRTITFGNIFKLFLMRRTVHPVGTFARVWTSLMSVFAFLTFVLLCIETFTRFRRPGFRIVQWTLDTILVVDIYIKMHYCYYSTNKGSTFLISHPLKTCFNYVMHGTFIMDVLACIPLEMIIPLLGWTNNWGYGEGASWLILYVCTTIFVCTFLGAICLFTACPWESSFWVEGDEYRMPICLERRPNEVEIGNDYWATIKFGDAELVTSPLCKWILGVYYVSQVVLVIGFGDLITLRKTDVIMLILMTVFGFIFMRCVIADITAAEVDSDEIRATFVESVATLRLVMLRQNVPQRLMKSTFDHLMYTWERSKGLHPRELFADLHPSLESDVFKELVGNDLAKVRLFHEFTSNLMRTMSSYLRKVYFRRGERIMRCGNLENELRIITKGKVFICDNNYNYLCTLKSGDCFGESSMMFKARNRYNAVAMTNVEIYYLTSHSFQILMARYSNVKDILESRLRYGDRDYFEIGLEEKMKMTKMMTVEEKQELVMSFKVRRSMIKAALSLRENLKSNRYKLSWYHWSKFVDYGSLDENLPIVYFAKGRRKGGSNFAILIHPKCQLINFFNYLMIWMGYVTAAIATYETCFIRESGTDHHSLGPVSDAVIRFSYGIEILYLVHMLLKFITPFEVKNGVFCKSNGRIALSYLLDPSGFWLDCVACIPILIELGNQDLRTSDHKYIYLLKIFRLVKYYKYQIGRQYDLSLTTFQYKINISVSSFCLMAHMLACVFYTISMCQPSADASDLCAKNGSDTWTTVFKSENGILDDPKDFVEWKWWVRSLYWVVTVVSTTGFGDIVPHTAQEMGVAIVCIFCGAFILSVILSDFTAGMASITKAHREYMYQVQLLVTHLRNIGLSETRQNQVMMYFLMMWDRSRGISYSKATTILPICLQIDVCNALFGPCLMTIPYFRGDDEESFIRQLSARVIHSTFIPGICIVKEGDQGSSMFVVLNGLVVSTRIPLFDPPEEEPDPNEEVILPPSGQKKKSVNLNVNLDQVYNVGDVFGRFPALFRDECYKKSYRAETRVEVLQISQDSIQFLATKFPYFKRNLKYLIETRYGLNCPGESIFSEAKQKAHNMFDVDEFKTPDQKAAPKQPHHHQNKADEEERHHHHHNENKERLTSVEQDHDKTTTYANILDDVLHGEAGATVRAFKEFRKRGQSVFKDVGQDLRWEKWPRDGVGLSSDNKQQQDLSQSLQAMASPTMQDPSSPTPSKLESFTTSEQQVLKSSKSNKQKRASGSTALPSQTASRRTSVPAQDVGFDPLKKYKEDKKLKQEKQQYRAQGKRYISTTSTMLEPGGGGSRTPSQETTPERSNNK</sequence>
<dbReference type="SMART" id="SM00100">
    <property type="entry name" value="cNMP"/>
    <property type="match status" value="2"/>
</dbReference>
<dbReference type="Pfam" id="PF00027">
    <property type="entry name" value="cNMP_binding"/>
    <property type="match status" value="1"/>
</dbReference>
<dbReference type="EMBL" id="LNIX01000002">
    <property type="protein sequence ID" value="OXA59584.1"/>
    <property type="molecule type" value="Genomic_DNA"/>
</dbReference>
<dbReference type="InterPro" id="IPR003280">
    <property type="entry name" value="2pore_dom_K_chnl"/>
</dbReference>
<name>A0A226ERB3_FOLCA</name>
<keyword evidence="11" id="KW-1185">Reference proteome</keyword>
<evidence type="ECO:0000256" key="6">
    <source>
        <dbReference type="ARBA" id="ARBA00023136"/>
    </source>
</evidence>
<evidence type="ECO:0000256" key="7">
    <source>
        <dbReference type="SAM" id="MobiDB-lite"/>
    </source>
</evidence>
<keyword evidence="6 8" id="KW-0472">Membrane</keyword>
<feature type="transmembrane region" description="Helical" evidence="8">
    <location>
        <begin position="702"/>
        <end position="722"/>
    </location>
</feature>
<dbReference type="Gene3D" id="1.10.287.70">
    <property type="match status" value="2"/>
</dbReference>
<comment type="caution">
    <text evidence="10">The sequence shown here is derived from an EMBL/GenBank/DDBJ whole genome shotgun (WGS) entry which is preliminary data.</text>
</comment>
<feature type="transmembrane region" description="Helical" evidence="8">
    <location>
        <begin position="551"/>
        <end position="570"/>
    </location>
</feature>
<feature type="transmembrane region" description="Helical" evidence="8">
    <location>
        <begin position="1051"/>
        <end position="1069"/>
    </location>
</feature>
<dbReference type="GO" id="GO:0005249">
    <property type="term" value="F:voltage-gated potassium channel activity"/>
    <property type="evidence" value="ECO:0007669"/>
    <property type="project" value="TreeGrafter"/>
</dbReference>
<comment type="subcellular location">
    <subcellularLocation>
        <location evidence="1">Membrane</location>
        <topology evidence="1">Multi-pass membrane protein</topology>
    </subcellularLocation>
</comment>
<keyword evidence="5" id="KW-0406">Ion transport</keyword>
<feature type="transmembrane region" description="Helical" evidence="8">
    <location>
        <begin position="1090"/>
        <end position="1108"/>
    </location>
</feature>
<keyword evidence="3 8" id="KW-0812">Transmembrane</keyword>
<dbReference type="PROSITE" id="PS00888">
    <property type="entry name" value="CNMP_BINDING_1"/>
    <property type="match status" value="1"/>
</dbReference>
<dbReference type="GO" id="GO:0005886">
    <property type="term" value="C:plasma membrane"/>
    <property type="evidence" value="ECO:0007669"/>
    <property type="project" value="TreeGrafter"/>
</dbReference>
<dbReference type="SUPFAM" id="SSF51206">
    <property type="entry name" value="cAMP-binding domain-like"/>
    <property type="match status" value="3"/>
</dbReference>
<dbReference type="CDD" id="cd00038">
    <property type="entry name" value="CAP_ED"/>
    <property type="match status" value="2"/>
</dbReference>
<evidence type="ECO:0000256" key="4">
    <source>
        <dbReference type="ARBA" id="ARBA00022989"/>
    </source>
</evidence>
<dbReference type="InterPro" id="IPR018488">
    <property type="entry name" value="cNMP-bd_CS"/>
</dbReference>
<organism evidence="10 11">
    <name type="scientific">Folsomia candida</name>
    <name type="common">Springtail</name>
    <dbReference type="NCBI Taxonomy" id="158441"/>
    <lineage>
        <taxon>Eukaryota</taxon>
        <taxon>Metazoa</taxon>
        <taxon>Ecdysozoa</taxon>
        <taxon>Arthropoda</taxon>
        <taxon>Hexapoda</taxon>
        <taxon>Collembola</taxon>
        <taxon>Entomobryomorpha</taxon>
        <taxon>Isotomoidea</taxon>
        <taxon>Isotomidae</taxon>
        <taxon>Proisotominae</taxon>
        <taxon>Folsomia</taxon>
    </lineage>
</organism>
<protein>
    <submittedName>
        <fullName evidence="10">Potassium voltage-gated channel subfamily H member 2</fullName>
    </submittedName>
</protein>
<dbReference type="SUPFAM" id="SSF81324">
    <property type="entry name" value="Voltage-gated potassium channels"/>
    <property type="match status" value="3"/>
</dbReference>
<keyword evidence="4 8" id="KW-1133">Transmembrane helix</keyword>
<feature type="region of interest" description="Disordered" evidence="7">
    <location>
        <begin position="1571"/>
        <end position="1610"/>
    </location>
</feature>
<feature type="compositionally biased region" description="Basic and acidic residues" evidence="7">
    <location>
        <begin position="1747"/>
        <end position="1763"/>
    </location>
</feature>
<dbReference type="InterPro" id="IPR000595">
    <property type="entry name" value="cNMP-bd_dom"/>
</dbReference>
<dbReference type="PANTHER" id="PTHR10217">
    <property type="entry name" value="VOLTAGE AND LIGAND GATED POTASSIUM CHANNEL"/>
    <property type="match status" value="1"/>
</dbReference>
<dbReference type="Pfam" id="PF00520">
    <property type="entry name" value="Ion_trans"/>
    <property type="match status" value="2"/>
</dbReference>
<dbReference type="OrthoDB" id="421226at2759"/>
<evidence type="ECO:0000256" key="8">
    <source>
        <dbReference type="SAM" id="Phobius"/>
    </source>
</evidence>
<feature type="transmembrane region" description="Helical" evidence="8">
    <location>
        <begin position="203"/>
        <end position="220"/>
    </location>
</feature>
<dbReference type="InterPro" id="IPR014710">
    <property type="entry name" value="RmlC-like_jellyroll"/>
</dbReference>
<reference evidence="10 11" key="1">
    <citation type="submission" date="2015-12" db="EMBL/GenBank/DDBJ databases">
        <title>The genome of Folsomia candida.</title>
        <authorList>
            <person name="Faddeeva A."/>
            <person name="Derks M.F."/>
            <person name="Anvar Y."/>
            <person name="Smit S."/>
            <person name="Van Straalen N."/>
            <person name="Roelofs D."/>
        </authorList>
    </citation>
    <scope>NUCLEOTIDE SEQUENCE [LARGE SCALE GENOMIC DNA]</scope>
    <source>
        <strain evidence="10 11">VU population</strain>
        <tissue evidence="10">Whole body</tissue>
    </source>
</reference>
<feature type="transmembrane region" description="Helical" evidence="8">
    <location>
        <begin position="134"/>
        <end position="156"/>
    </location>
</feature>
<dbReference type="Gene3D" id="1.10.287.630">
    <property type="entry name" value="Helix hairpin bin"/>
    <property type="match status" value="2"/>
</dbReference>
<gene>
    <name evidence="10" type="ORF">Fcan01_04331</name>
</gene>
<dbReference type="InterPro" id="IPR005821">
    <property type="entry name" value="Ion_trans_dom"/>
</dbReference>
<feature type="transmembrane region" description="Helical" evidence="8">
    <location>
        <begin position="74"/>
        <end position="92"/>
    </location>
</feature>
<feature type="transmembrane region" description="Helical" evidence="8">
    <location>
        <begin position="729"/>
        <end position="750"/>
    </location>
</feature>
<evidence type="ECO:0000256" key="5">
    <source>
        <dbReference type="ARBA" id="ARBA00023065"/>
    </source>
</evidence>
<feature type="domain" description="Cyclic nucleotide-binding" evidence="9">
    <location>
        <begin position="1393"/>
        <end position="1439"/>
    </location>
</feature>
<evidence type="ECO:0000313" key="10">
    <source>
        <dbReference type="EMBL" id="OXA59584.1"/>
    </source>
</evidence>
<feature type="transmembrane region" description="Helical" evidence="8">
    <location>
        <begin position="590"/>
        <end position="615"/>
    </location>
</feature>
<feature type="transmembrane region" description="Helical" evidence="8">
    <location>
        <begin position="40"/>
        <end position="62"/>
    </location>
</feature>
<feature type="transmembrane region" description="Helical" evidence="8">
    <location>
        <begin position="627"/>
        <end position="650"/>
    </location>
</feature>
<keyword evidence="2" id="KW-0813">Transport</keyword>
<accession>A0A226ERB3</accession>
<feature type="region of interest" description="Disordered" evidence="7">
    <location>
        <begin position="1661"/>
        <end position="1801"/>
    </location>
</feature>
<evidence type="ECO:0000256" key="2">
    <source>
        <dbReference type="ARBA" id="ARBA00022448"/>
    </source>
</evidence>
<evidence type="ECO:0000313" key="11">
    <source>
        <dbReference type="Proteomes" id="UP000198287"/>
    </source>
</evidence>
<dbReference type="Proteomes" id="UP000198287">
    <property type="component" value="Unassembled WGS sequence"/>
</dbReference>
<feature type="transmembrane region" description="Helical" evidence="8">
    <location>
        <begin position="1261"/>
        <end position="1282"/>
    </location>
</feature>
<dbReference type="PRINTS" id="PR01333">
    <property type="entry name" value="2POREKCHANEL"/>
</dbReference>
<feature type="transmembrane region" description="Helical" evidence="8">
    <location>
        <begin position="517"/>
        <end position="539"/>
    </location>
</feature>
<proteinExistence type="predicted"/>
<feature type="transmembrane region" description="Helical" evidence="8">
    <location>
        <begin position="1197"/>
        <end position="1218"/>
    </location>
</feature>
<feature type="compositionally biased region" description="Polar residues" evidence="7">
    <location>
        <begin position="1667"/>
        <end position="1713"/>
    </location>
</feature>
<feature type="transmembrane region" description="Helical" evidence="8">
    <location>
        <begin position="232"/>
        <end position="250"/>
    </location>
</feature>
<feature type="domain" description="Cyclic nucleotide-binding" evidence="9">
    <location>
        <begin position="833"/>
        <end position="939"/>
    </location>
</feature>
<dbReference type="InterPro" id="IPR050818">
    <property type="entry name" value="KCNH_animal-type"/>
</dbReference>
<dbReference type="PROSITE" id="PS50042">
    <property type="entry name" value="CNMP_BINDING_3"/>
    <property type="match status" value="2"/>
</dbReference>
<dbReference type="Gene3D" id="2.60.120.10">
    <property type="entry name" value="Jelly Rolls"/>
    <property type="match status" value="3"/>
</dbReference>
<feature type="compositionally biased region" description="Polar residues" evidence="7">
    <location>
        <begin position="1721"/>
        <end position="1739"/>
    </location>
</feature>
<feature type="compositionally biased region" description="Basic and acidic residues" evidence="7">
    <location>
        <begin position="1599"/>
        <end position="1610"/>
    </location>
</feature>
<evidence type="ECO:0000256" key="1">
    <source>
        <dbReference type="ARBA" id="ARBA00004141"/>
    </source>
</evidence>
<feature type="transmembrane region" description="Helical" evidence="8">
    <location>
        <begin position="1289"/>
        <end position="1307"/>
    </location>
</feature>
<dbReference type="PANTHER" id="PTHR10217:SF435">
    <property type="entry name" value="POTASSIUM VOLTAGE-GATED CHANNEL PROTEIN EAG"/>
    <property type="match status" value="1"/>
</dbReference>
<evidence type="ECO:0000259" key="9">
    <source>
        <dbReference type="PROSITE" id="PS50042"/>
    </source>
</evidence>